<organism evidence="2 3">
    <name type="scientific">Sphingomonas colocasiae</name>
    <dbReference type="NCBI Taxonomy" id="1848973"/>
    <lineage>
        <taxon>Bacteria</taxon>
        <taxon>Pseudomonadati</taxon>
        <taxon>Pseudomonadota</taxon>
        <taxon>Alphaproteobacteria</taxon>
        <taxon>Sphingomonadales</taxon>
        <taxon>Sphingomonadaceae</taxon>
        <taxon>Sphingomonas</taxon>
    </lineage>
</organism>
<reference evidence="2 3" key="1">
    <citation type="submission" date="2021-08" db="EMBL/GenBank/DDBJ databases">
        <authorList>
            <person name="Tuo L."/>
        </authorList>
    </citation>
    <scope>NUCLEOTIDE SEQUENCE [LARGE SCALE GENOMIC DNA]</scope>
    <source>
        <strain evidence="2 3">JCM 31229</strain>
    </source>
</reference>
<proteinExistence type="predicted"/>
<evidence type="ECO:0000313" key="3">
    <source>
        <dbReference type="Proteomes" id="UP000706039"/>
    </source>
</evidence>
<evidence type="ECO:0000256" key="1">
    <source>
        <dbReference type="SAM" id="SignalP"/>
    </source>
</evidence>
<feature type="signal peptide" evidence="1">
    <location>
        <begin position="1"/>
        <end position="23"/>
    </location>
</feature>
<dbReference type="EMBL" id="JAINVV010000003">
    <property type="protein sequence ID" value="MBY8821407.1"/>
    <property type="molecule type" value="Genomic_DNA"/>
</dbReference>
<keyword evidence="1" id="KW-0732">Signal</keyword>
<keyword evidence="3" id="KW-1185">Reference proteome</keyword>
<name>A0ABS7PJE0_9SPHN</name>
<accession>A0ABS7PJE0</accession>
<protein>
    <recommendedName>
        <fullName evidence="4">Secreted protein</fullName>
    </recommendedName>
</protein>
<dbReference type="Proteomes" id="UP000706039">
    <property type="component" value="Unassembled WGS sequence"/>
</dbReference>
<gene>
    <name evidence="2" type="ORF">K7G82_03835</name>
</gene>
<evidence type="ECO:0008006" key="4">
    <source>
        <dbReference type="Google" id="ProtNLM"/>
    </source>
</evidence>
<sequence length="199" mass="21414">MKPRSPLSLILGALALLATPVAAQTKAKPCLQPEEVDAVLLSLAPKLIEAASTTCKPYLPETAYLNQSSRALAERYRAIGAPLWPVAHKAMLKISGMDKAKLNPLIDADATRAMIESLIPQAIAKIKPKECVAADRFASLLDPLPPQNLAGLFTTILQIVSEDNTEKNVEKNKKNPHWEDDLRICPVAAPAGAAERAQP</sequence>
<evidence type="ECO:0000313" key="2">
    <source>
        <dbReference type="EMBL" id="MBY8821407.1"/>
    </source>
</evidence>
<feature type="chain" id="PRO_5047291808" description="Secreted protein" evidence="1">
    <location>
        <begin position="24"/>
        <end position="199"/>
    </location>
</feature>
<dbReference type="RefSeq" id="WP_222988529.1">
    <property type="nucleotide sequence ID" value="NZ_JAINVV010000003.1"/>
</dbReference>
<comment type="caution">
    <text evidence="2">The sequence shown here is derived from an EMBL/GenBank/DDBJ whole genome shotgun (WGS) entry which is preliminary data.</text>
</comment>